<dbReference type="Proteomes" id="UP000011682">
    <property type="component" value="Unassembled WGS sequence"/>
</dbReference>
<feature type="compositionally biased region" description="Gly residues" evidence="1">
    <location>
        <begin position="121"/>
        <end position="133"/>
    </location>
</feature>
<keyword evidence="2" id="KW-0812">Transmembrane</keyword>
<reference evidence="4" key="1">
    <citation type="submission" date="2013-05" db="EMBL/GenBank/DDBJ databases">
        <title>Genome assembly of Cystobacter fuscus DSM 2262.</title>
        <authorList>
            <person name="Sharma G."/>
            <person name="Khatri I."/>
            <person name="Kaur C."/>
            <person name="Mayilraj S."/>
            <person name="Subramanian S."/>
        </authorList>
    </citation>
    <scope>NUCLEOTIDE SEQUENCE [LARGE SCALE GENOMIC DNA]</scope>
    <source>
        <strain evidence="4">DSM 2262</strain>
    </source>
</reference>
<feature type="signal peptide" evidence="3">
    <location>
        <begin position="1"/>
        <end position="31"/>
    </location>
</feature>
<organism evidence="4 5">
    <name type="scientific">Cystobacter fuscus (strain ATCC 25194 / DSM 2262 / NBRC 100088 / M29)</name>
    <dbReference type="NCBI Taxonomy" id="1242864"/>
    <lineage>
        <taxon>Bacteria</taxon>
        <taxon>Pseudomonadati</taxon>
        <taxon>Myxococcota</taxon>
        <taxon>Myxococcia</taxon>
        <taxon>Myxococcales</taxon>
        <taxon>Cystobacterineae</taxon>
        <taxon>Archangiaceae</taxon>
        <taxon>Cystobacter</taxon>
    </lineage>
</organism>
<dbReference type="OrthoDB" id="5520039at2"/>
<feature type="region of interest" description="Disordered" evidence="1">
    <location>
        <begin position="93"/>
        <end position="141"/>
    </location>
</feature>
<evidence type="ECO:0000313" key="5">
    <source>
        <dbReference type="Proteomes" id="UP000011682"/>
    </source>
</evidence>
<evidence type="ECO:0000313" key="4">
    <source>
        <dbReference type="EMBL" id="EPX56745.1"/>
    </source>
</evidence>
<evidence type="ECO:0000256" key="3">
    <source>
        <dbReference type="SAM" id="SignalP"/>
    </source>
</evidence>
<keyword evidence="2" id="KW-0472">Membrane</keyword>
<dbReference type="AlphaFoldDB" id="S9NX07"/>
<evidence type="ECO:0008006" key="6">
    <source>
        <dbReference type="Google" id="ProtNLM"/>
    </source>
</evidence>
<keyword evidence="2" id="KW-1133">Transmembrane helix</keyword>
<evidence type="ECO:0000256" key="1">
    <source>
        <dbReference type="SAM" id="MobiDB-lite"/>
    </source>
</evidence>
<sequence>MNNPSNRGLPHVLARAGLLGVVLLGATAARATPNFPEVIRTDLGLATQPSCAVCHQGAPGMGTVTTPFGKSLLARKVVPYDVASLRTALTALDTEKVDSDGDGTPDTEELKAGRNPNSSDGTGGPGQEPGGGNVLPEPSYGCGVAPGAPVGLLLGGLWLLRRRRRQ</sequence>
<dbReference type="EMBL" id="ANAH02000066">
    <property type="protein sequence ID" value="EPX56745.1"/>
    <property type="molecule type" value="Genomic_DNA"/>
</dbReference>
<accession>S9NX07</accession>
<comment type="caution">
    <text evidence="4">The sequence shown here is derived from an EMBL/GenBank/DDBJ whole genome shotgun (WGS) entry which is preliminary data.</text>
</comment>
<keyword evidence="5" id="KW-1185">Reference proteome</keyword>
<proteinExistence type="predicted"/>
<feature type="transmembrane region" description="Helical" evidence="2">
    <location>
        <begin position="138"/>
        <end position="160"/>
    </location>
</feature>
<protein>
    <recommendedName>
        <fullName evidence="6">Cytochrome c domain-containing protein</fullName>
    </recommendedName>
</protein>
<feature type="chain" id="PRO_5004554377" description="Cytochrome c domain-containing protein" evidence="3">
    <location>
        <begin position="32"/>
        <end position="166"/>
    </location>
</feature>
<keyword evidence="3" id="KW-0732">Signal</keyword>
<evidence type="ECO:0000256" key="2">
    <source>
        <dbReference type="SAM" id="Phobius"/>
    </source>
</evidence>
<dbReference type="RefSeq" id="WP_002621092.1">
    <property type="nucleotide sequence ID" value="NZ_ANAH02000066.1"/>
</dbReference>
<gene>
    <name evidence="4" type="ORF">D187_008087</name>
</gene>
<name>S9NX07_CYSF2</name>